<evidence type="ECO:0000256" key="4">
    <source>
        <dbReference type="ARBA" id="ARBA00022692"/>
    </source>
</evidence>
<comment type="caution">
    <text evidence="11">The sequence shown here is derived from an EMBL/GenBank/DDBJ whole genome shotgun (WGS) entry which is preliminary data.</text>
</comment>
<keyword evidence="6 9" id="KW-0472">Membrane</keyword>
<feature type="transmembrane region" description="Helical" evidence="9">
    <location>
        <begin position="142"/>
        <end position="161"/>
    </location>
</feature>
<feature type="transmembrane region" description="Helical" evidence="9">
    <location>
        <begin position="307"/>
        <end position="328"/>
    </location>
</feature>
<dbReference type="AlphaFoldDB" id="A0A1E7KDX8"/>
<dbReference type="InterPro" id="IPR036259">
    <property type="entry name" value="MFS_trans_sf"/>
</dbReference>
<dbReference type="RefSeq" id="WP_069990601.1">
    <property type="nucleotide sequence ID" value="NZ_LJGV01000021.1"/>
</dbReference>
<evidence type="ECO:0000256" key="2">
    <source>
        <dbReference type="ARBA" id="ARBA00022448"/>
    </source>
</evidence>
<dbReference type="InterPro" id="IPR011701">
    <property type="entry name" value="MFS"/>
</dbReference>
<dbReference type="PANTHER" id="PTHR42718">
    <property type="entry name" value="MAJOR FACILITATOR SUPERFAMILY MULTIDRUG TRANSPORTER MFSC"/>
    <property type="match status" value="1"/>
</dbReference>
<dbReference type="EMBL" id="LJGV01000021">
    <property type="protein sequence ID" value="OEV02129.1"/>
    <property type="molecule type" value="Genomic_DNA"/>
</dbReference>
<dbReference type="Gene3D" id="1.20.1720.10">
    <property type="entry name" value="Multidrug resistance protein D"/>
    <property type="match status" value="1"/>
</dbReference>
<keyword evidence="5 9" id="KW-1133">Transmembrane helix</keyword>
<dbReference type="Proteomes" id="UP000175829">
    <property type="component" value="Unassembled WGS sequence"/>
</dbReference>
<dbReference type="GO" id="GO:0046677">
    <property type="term" value="P:response to antibiotic"/>
    <property type="evidence" value="ECO:0007669"/>
    <property type="project" value="UniProtKB-KW"/>
</dbReference>
<dbReference type="PANTHER" id="PTHR42718:SF46">
    <property type="entry name" value="BLR6921 PROTEIN"/>
    <property type="match status" value="1"/>
</dbReference>
<feature type="region of interest" description="Disordered" evidence="8">
    <location>
        <begin position="459"/>
        <end position="482"/>
    </location>
</feature>
<dbReference type="GO" id="GO:0005886">
    <property type="term" value="C:plasma membrane"/>
    <property type="evidence" value="ECO:0007669"/>
    <property type="project" value="UniProtKB-SubCell"/>
</dbReference>
<dbReference type="SUPFAM" id="SSF103473">
    <property type="entry name" value="MFS general substrate transporter"/>
    <property type="match status" value="1"/>
</dbReference>
<dbReference type="PATRIC" id="fig|943816.4.peg.5568"/>
<keyword evidence="7" id="KW-0046">Antibiotic resistance</keyword>
<sequence>MNPAAARAGRPGRILALLALAQLIVALDYNIVYMALPRIGTGLGFTPGGLQWVVSAYAVAFGGFLLLGGRACDLFGPRRMFVLGLLLYGAASLAGGLAGGPGLLLAARAGQGIGGAFLFPATLTLVGTLFAEGRERNRAFSVWGAAGGSGLILGALLGGLLTEVLGWRAVFYVNVPLAAAALVAAYRLIAPDPAGAARGGRLDMPGALTSTLGVTAVVLALVQGPESGWSAPSVQAAGVLGAVLLAGFLLRQWRGRAPLMPLHLLRDRDLSTGVAVTFLFMGTIGSLVYFLTVYFQEVHGYGPLRTALAYLVPMLAVAAGSLLAGRIATRFGMRAAMVGGLAVAAAGAAAVGLTMAEDASYAATVPGLVVLGLGQGASYTLMFGAAAAGVDGRNVGVASGMASTTQQVGAAVGLALLVAVAAGSGASRADGLRHAVLLAALGAGSTALIALRFRRPRAAGTGSAGAAGSARVERPQAEPAGG</sequence>
<gene>
    <name evidence="11" type="ORF">AN217_02380</name>
</gene>
<dbReference type="InterPro" id="IPR020846">
    <property type="entry name" value="MFS_dom"/>
</dbReference>
<feature type="transmembrane region" description="Helical" evidence="9">
    <location>
        <begin position="50"/>
        <end position="68"/>
    </location>
</feature>
<dbReference type="GO" id="GO:0022857">
    <property type="term" value="F:transmembrane transporter activity"/>
    <property type="evidence" value="ECO:0007669"/>
    <property type="project" value="InterPro"/>
</dbReference>
<evidence type="ECO:0000256" key="9">
    <source>
        <dbReference type="SAM" id="Phobius"/>
    </source>
</evidence>
<feature type="transmembrane region" description="Helical" evidence="9">
    <location>
        <begin position="80"/>
        <end position="100"/>
    </location>
</feature>
<evidence type="ECO:0000256" key="7">
    <source>
        <dbReference type="ARBA" id="ARBA00023251"/>
    </source>
</evidence>
<proteinExistence type="predicted"/>
<evidence type="ECO:0000259" key="10">
    <source>
        <dbReference type="PROSITE" id="PS50850"/>
    </source>
</evidence>
<reference evidence="11 12" key="1">
    <citation type="journal article" date="2016" name="Front. Microbiol.">
        <title>Comparative Genomics Analysis of Streptomyces Species Reveals Their Adaptation to the Marine Environment and Their Diversity at the Genomic Level.</title>
        <authorList>
            <person name="Tian X."/>
            <person name="Zhang Z."/>
            <person name="Yang T."/>
            <person name="Chen M."/>
            <person name="Li J."/>
            <person name="Chen F."/>
            <person name="Yang J."/>
            <person name="Li W."/>
            <person name="Zhang B."/>
            <person name="Zhang Z."/>
            <person name="Wu J."/>
            <person name="Zhang C."/>
            <person name="Long L."/>
            <person name="Xiao J."/>
        </authorList>
    </citation>
    <scope>NUCLEOTIDE SEQUENCE [LARGE SCALE GENOMIC DNA]</scope>
    <source>
        <strain evidence="11 12">SCSIO M10379</strain>
    </source>
</reference>
<dbReference type="Gene3D" id="1.20.1250.20">
    <property type="entry name" value="MFS general substrate transporter like domains"/>
    <property type="match status" value="1"/>
</dbReference>
<keyword evidence="4 9" id="KW-0812">Transmembrane</keyword>
<keyword evidence="3" id="KW-1003">Cell membrane</keyword>
<keyword evidence="2" id="KW-0813">Transport</keyword>
<comment type="subcellular location">
    <subcellularLocation>
        <location evidence="1">Cell membrane</location>
        <topology evidence="1">Multi-pass membrane protein</topology>
    </subcellularLocation>
</comment>
<protein>
    <submittedName>
        <fullName evidence="11">MFS transporter</fullName>
    </submittedName>
</protein>
<evidence type="ECO:0000256" key="8">
    <source>
        <dbReference type="SAM" id="MobiDB-lite"/>
    </source>
</evidence>
<dbReference type="CDD" id="cd17321">
    <property type="entry name" value="MFS_MMR_MDR_like"/>
    <property type="match status" value="1"/>
</dbReference>
<feature type="transmembrane region" description="Helical" evidence="9">
    <location>
        <begin position="112"/>
        <end position="130"/>
    </location>
</feature>
<feature type="transmembrane region" description="Helical" evidence="9">
    <location>
        <begin position="229"/>
        <end position="250"/>
    </location>
</feature>
<feature type="domain" description="Major facilitator superfamily (MFS) profile" evidence="10">
    <location>
        <begin position="14"/>
        <end position="458"/>
    </location>
</feature>
<evidence type="ECO:0000256" key="1">
    <source>
        <dbReference type="ARBA" id="ARBA00004651"/>
    </source>
</evidence>
<name>A0A1E7KDX8_9ACTN</name>
<feature type="transmembrane region" description="Helical" evidence="9">
    <location>
        <begin position="335"/>
        <end position="356"/>
    </location>
</feature>
<feature type="transmembrane region" description="Helical" evidence="9">
    <location>
        <begin position="270"/>
        <end position="295"/>
    </location>
</feature>
<evidence type="ECO:0000256" key="5">
    <source>
        <dbReference type="ARBA" id="ARBA00022989"/>
    </source>
</evidence>
<feature type="transmembrane region" description="Helical" evidence="9">
    <location>
        <begin position="202"/>
        <end position="223"/>
    </location>
</feature>
<evidence type="ECO:0000256" key="6">
    <source>
        <dbReference type="ARBA" id="ARBA00023136"/>
    </source>
</evidence>
<evidence type="ECO:0000313" key="12">
    <source>
        <dbReference type="Proteomes" id="UP000175829"/>
    </source>
</evidence>
<feature type="transmembrane region" description="Helical" evidence="9">
    <location>
        <begin position="408"/>
        <end position="426"/>
    </location>
</feature>
<evidence type="ECO:0000256" key="3">
    <source>
        <dbReference type="ARBA" id="ARBA00022475"/>
    </source>
</evidence>
<feature type="compositionally biased region" description="Low complexity" evidence="8">
    <location>
        <begin position="459"/>
        <end position="470"/>
    </location>
</feature>
<feature type="transmembrane region" description="Helical" evidence="9">
    <location>
        <begin position="167"/>
        <end position="190"/>
    </location>
</feature>
<organism evidence="11 12">
    <name type="scientific">Streptomyces qinglanensis</name>
    <dbReference type="NCBI Taxonomy" id="943816"/>
    <lineage>
        <taxon>Bacteria</taxon>
        <taxon>Bacillati</taxon>
        <taxon>Actinomycetota</taxon>
        <taxon>Actinomycetes</taxon>
        <taxon>Kitasatosporales</taxon>
        <taxon>Streptomycetaceae</taxon>
        <taxon>Streptomyces</taxon>
    </lineage>
</organism>
<evidence type="ECO:0000313" key="11">
    <source>
        <dbReference type="EMBL" id="OEV02129.1"/>
    </source>
</evidence>
<feature type="transmembrane region" description="Helical" evidence="9">
    <location>
        <begin position="432"/>
        <end position="451"/>
    </location>
</feature>
<dbReference type="Pfam" id="PF07690">
    <property type="entry name" value="MFS_1"/>
    <property type="match status" value="1"/>
</dbReference>
<feature type="transmembrane region" description="Helical" evidence="9">
    <location>
        <begin position="368"/>
        <end position="388"/>
    </location>
</feature>
<dbReference type="PROSITE" id="PS50850">
    <property type="entry name" value="MFS"/>
    <property type="match status" value="1"/>
</dbReference>
<accession>A0A1E7KDX8</accession>